<name>A0A453QHA9_AEGTS</name>
<evidence type="ECO:0000313" key="2">
    <source>
        <dbReference type="Proteomes" id="UP000015105"/>
    </source>
</evidence>
<keyword evidence="2" id="KW-1185">Reference proteome</keyword>
<accession>A0A453QHA9</accession>
<dbReference type="Gramene" id="AET7Gv20111100.9">
    <property type="protein sequence ID" value="AET7Gv20111100.9"/>
    <property type="gene ID" value="AET7Gv20111100"/>
</dbReference>
<sequence length="44" mass="4709">RDSCSSEPLHNKSASLIASVPCHTSASHRCYPNQPFDQPAGKPS</sequence>
<reference evidence="2" key="1">
    <citation type="journal article" date="2014" name="Science">
        <title>Ancient hybridizations among the ancestral genomes of bread wheat.</title>
        <authorList>
            <consortium name="International Wheat Genome Sequencing Consortium,"/>
            <person name="Marcussen T."/>
            <person name="Sandve S.R."/>
            <person name="Heier L."/>
            <person name="Spannagl M."/>
            <person name="Pfeifer M."/>
            <person name="Jakobsen K.S."/>
            <person name="Wulff B.B."/>
            <person name="Steuernagel B."/>
            <person name="Mayer K.F."/>
            <person name="Olsen O.A."/>
        </authorList>
    </citation>
    <scope>NUCLEOTIDE SEQUENCE [LARGE SCALE GENOMIC DNA]</scope>
    <source>
        <strain evidence="2">cv. AL8/78</strain>
    </source>
</reference>
<reference evidence="2" key="2">
    <citation type="journal article" date="2017" name="Nat. Plants">
        <title>The Aegilops tauschii genome reveals multiple impacts of transposons.</title>
        <authorList>
            <person name="Zhao G."/>
            <person name="Zou C."/>
            <person name="Li K."/>
            <person name="Wang K."/>
            <person name="Li T."/>
            <person name="Gao L."/>
            <person name="Zhang X."/>
            <person name="Wang H."/>
            <person name="Yang Z."/>
            <person name="Liu X."/>
            <person name="Jiang W."/>
            <person name="Mao L."/>
            <person name="Kong X."/>
            <person name="Jiao Y."/>
            <person name="Jia J."/>
        </authorList>
    </citation>
    <scope>NUCLEOTIDE SEQUENCE [LARGE SCALE GENOMIC DNA]</scope>
    <source>
        <strain evidence="2">cv. AL8/78</strain>
    </source>
</reference>
<evidence type="ECO:0000313" key="1">
    <source>
        <dbReference type="EnsemblPlants" id="AET7Gv20111100.9"/>
    </source>
</evidence>
<organism evidence="1 2">
    <name type="scientific">Aegilops tauschii subsp. strangulata</name>
    <name type="common">Goatgrass</name>
    <dbReference type="NCBI Taxonomy" id="200361"/>
    <lineage>
        <taxon>Eukaryota</taxon>
        <taxon>Viridiplantae</taxon>
        <taxon>Streptophyta</taxon>
        <taxon>Embryophyta</taxon>
        <taxon>Tracheophyta</taxon>
        <taxon>Spermatophyta</taxon>
        <taxon>Magnoliopsida</taxon>
        <taxon>Liliopsida</taxon>
        <taxon>Poales</taxon>
        <taxon>Poaceae</taxon>
        <taxon>BOP clade</taxon>
        <taxon>Pooideae</taxon>
        <taxon>Triticodae</taxon>
        <taxon>Triticeae</taxon>
        <taxon>Triticinae</taxon>
        <taxon>Aegilops</taxon>
    </lineage>
</organism>
<proteinExistence type="predicted"/>
<dbReference type="EnsemblPlants" id="AET7Gv20111100.9">
    <property type="protein sequence ID" value="AET7Gv20111100.9"/>
    <property type="gene ID" value="AET7Gv20111100"/>
</dbReference>
<dbReference type="Proteomes" id="UP000015105">
    <property type="component" value="Chromosome 7D"/>
</dbReference>
<protein>
    <submittedName>
        <fullName evidence="1">Uncharacterized protein</fullName>
    </submittedName>
</protein>
<reference evidence="1" key="3">
    <citation type="journal article" date="2017" name="Nature">
        <title>Genome sequence of the progenitor of the wheat D genome Aegilops tauschii.</title>
        <authorList>
            <person name="Luo M.C."/>
            <person name="Gu Y.Q."/>
            <person name="Puiu D."/>
            <person name="Wang H."/>
            <person name="Twardziok S.O."/>
            <person name="Deal K.R."/>
            <person name="Huo N."/>
            <person name="Zhu T."/>
            <person name="Wang L."/>
            <person name="Wang Y."/>
            <person name="McGuire P.E."/>
            <person name="Liu S."/>
            <person name="Long H."/>
            <person name="Ramasamy R.K."/>
            <person name="Rodriguez J.C."/>
            <person name="Van S.L."/>
            <person name="Yuan L."/>
            <person name="Wang Z."/>
            <person name="Xia Z."/>
            <person name="Xiao L."/>
            <person name="Anderson O.D."/>
            <person name="Ouyang S."/>
            <person name="Liang Y."/>
            <person name="Zimin A.V."/>
            <person name="Pertea G."/>
            <person name="Qi P."/>
            <person name="Bennetzen J.L."/>
            <person name="Dai X."/>
            <person name="Dawson M.W."/>
            <person name="Muller H.G."/>
            <person name="Kugler K."/>
            <person name="Rivarola-Duarte L."/>
            <person name="Spannagl M."/>
            <person name="Mayer K.F.X."/>
            <person name="Lu F.H."/>
            <person name="Bevan M.W."/>
            <person name="Leroy P."/>
            <person name="Li P."/>
            <person name="You F.M."/>
            <person name="Sun Q."/>
            <person name="Liu Z."/>
            <person name="Lyons E."/>
            <person name="Wicker T."/>
            <person name="Salzberg S.L."/>
            <person name="Devos K.M."/>
            <person name="Dvorak J."/>
        </authorList>
    </citation>
    <scope>NUCLEOTIDE SEQUENCE [LARGE SCALE GENOMIC DNA]</scope>
    <source>
        <strain evidence="1">cv. AL8/78</strain>
    </source>
</reference>
<reference evidence="1" key="5">
    <citation type="journal article" date="2021" name="G3 (Bethesda)">
        <title>Aegilops tauschii genome assembly Aet v5.0 features greater sequence contiguity and improved annotation.</title>
        <authorList>
            <person name="Wang L."/>
            <person name="Zhu T."/>
            <person name="Rodriguez J.C."/>
            <person name="Deal K.R."/>
            <person name="Dubcovsky J."/>
            <person name="McGuire P.E."/>
            <person name="Lux T."/>
            <person name="Spannagl M."/>
            <person name="Mayer K.F.X."/>
            <person name="Baldrich P."/>
            <person name="Meyers B.C."/>
            <person name="Huo N."/>
            <person name="Gu Y.Q."/>
            <person name="Zhou H."/>
            <person name="Devos K.M."/>
            <person name="Bennetzen J.L."/>
            <person name="Unver T."/>
            <person name="Budak H."/>
            <person name="Gulick P.J."/>
            <person name="Galiba G."/>
            <person name="Kalapos B."/>
            <person name="Nelson D.R."/>
            <person name="Li P."/>
            <person name="You F.M."/>
            <person name="Luo M.C."/>
            <person name="Dvorak J."/>
        </authorList>
    </citation>
    <scope>NUCLEOTIDE SEQUENCE [LARGE SCALE GENOMIC DNA]</scope>
    <source>
        <strain evidence="1">cv. AL8/78</strain>
    </source>
</reference>
<dbReference type="AlphaFoldDB" id="A0A453QHA9"/>
<reference evidence="1" key="4">
    <citation type="submission" date="2019-03" db="UniProtKB">
        <authorList>
            <consortium name="EnsemblPlants"/>
        </authorList>
    </citation>
    <scope>IDENTIFICATION</scope>
</reference>